<dbReference type="KEGG" id="csg:Cylst_3212"/>
<keyword evidence="2" id="KW-1185">Reference proteome</keyword>
<dbReference type="EMBL" id="CP003642">
    <property type="protein sequence ID" value="AFZ25375.1"/>
    <property type="molecule type" value="Genomic_DNA"/>
</dbReference>
<reference evidence="1 2" key="1">
    <citation type="submission" date="2012-06" db="EMBL/GenBank/DDBJ databases">
        <title>Finished chromosome of genome of Cylindrospermum stagnale PCC 7417.</title>
        <authorList>
            <consortium name="US DOE Joint Genome Institute"/>
            <person name="Gugger M."/>
            <person name="Coursin T."/>
            <person name="Rippka R."/>
            <person name="Tandeau De Marsac N."/>
            <person name="Huntemann M."/>
            <person name="Wei C.-L."/>
            <person name="Han J."/>
            <person name="Detter J.C."/>
            <person name="Han C."/>
            <person name="Tapia R."/>
            <person name="Chen A."/>
            <person name="Kyrpides N."/>
            <person name="Mavromatis K."/>
            <person name="Markowitz V."/>
            <person name="Szeto E."/>
            <person name="Ivanova N."/>
            <person name="Pagani I."/>
            <person name="Pati A."/>
            <person name="Goodwin L."/>
            <person name="Nordberg H.P."/>
            <person name="Cantor M.N."/>
            <person name="Hua S.X."/>
            <person name="Woyke T."/>
            <person name="Kerfeld C.A."/>
        </authorList>
    </citation>
    <scope>NUCLEOTIDE SEQUENCE [LARGE SCALE GENOMIC DNA]</scope>
    <source>
        <strain evidence="1 2">PCC 7417</strain>
    </source>
</reference>
<organism evidence="1 2">
    <name type="scientific">Cylindrospermum stagnale PCC 7417</name>
    <dbReference type="NCBI Taxonomy" id="56107"/>
    <lineage>
        <taxon>Bacteria</taxon>
        <taxon>Bacillati</taxon>
        <taxon>Cyanobacteriota</taxon>
        <taxon>Cyanophyceae</taxon>
        <taxon>Nostocales</taxon>
        <taxon>Nostocaceae</taxon>
        <taxon>Cylindrospermum</taxon>
    </lineage>
</organism>
<dbReference type="STRING" id="56107.Cylst_3212"/>
<dbReference type="HOGENOM" id="CLU_2914818_0_0_3"/>
<gene>
    <name evidence="1" type="ORF">Cylst_3212</name>
</gene>
<protein>
    <submittedName>
        <fullName evidence="1">Uncharacterized protein</fullName>
    </submittedName>
</protein>
<accession>K9WYD0</accession>
<sequence>MKDEVKIEVTSSFILFILLSKIEILNTRERLQLEVKLGIEATWRKYLQNSSKSYAEKLVLA</sequence>
<dbReference type="Proteomes" id="UP000010475">
    <property type="component" value="Chromosome"/>
</dbReference>
<name>K9WYD0_9NOST</name>
<proteinExistence type="predicted"/>
<dbReference type="AlphaFoldDB" id="K9WYD0"/>
<evidence type="ECO:0000313" key="1">
    <source>
        <dbReference type="EMBL" id="AFZ25375.1"/>
    </source>
</evidence>
<evidence type="ECO:0000313" key="2">
    <source>
        <dbReference type="Proteomes" id="UP000010475"/>
    </source>
</evidence>